<protein>
    <submittedName>
        <fullName evidence="14">GPI ethanolamine phosphate transferase 3-like</fullName>
    </submittedName>
</protein>
<feature type="transmembrane region" description="Helical" evidence="11">
    <location>
        <begin position="575"/>
        <end position="594"/>
    </location>
</feature>
<evidence type="ECO:0000313" key="13">
    <source>
        <dbReference type="Proteomes" id="UP000694865"/>
    </source>
</evidence>
<evidence type="ECO:0000256" key="2">
    <source>
        <dbReference type="ARBA" id="ARBA00004687"/>
    </source>
</evidence>
<name>A0ABM0M2A0_SACKO</name>
<keyword evidence="9 11" id="KW-0472">Membrane</keyword>
<dbReference type="Pfam" id="PF01663">
    <property type="entry name" value="Phosphodiest"/>
    <property type="match status" value="1"/>
</dbReference>
<feature type="transmembrane region" description="Helical" evidence="11">
    <location>
        <begin position="547"/>
        <end position="569"/>
    </location>
</feature>
<comment type="similarity">
    <text evidence="3">Belongs to the PIGG/PIGN/PIGO family. PIGO subfamily.</text>
</comment>
<dbReference type="InterPro" id="IPR045687">
    <property type="entry name" value="PIGG/GPI7_C"/>
</dbReference>
<dbReference type="InterPro" id="IPR037675">
    <property type="entry name" value="PIG-O_N"/>
</dbReference>
<keyword evidence="6 11" id="KW-0812">Transmembrane</keyword>
<evidence type="ECO:0000256" key="10">
    <source>
        <dbReference type="ARBA" id="ARBA00023180"/>
    </source>
</evidence>
<dbReference type="InterPro" id="IPR039524">
    <property type="entry name" value="PIGO/GPI13"/>
</dbReference>
<feature type="transmembrane region" description="Helical" evidence="11">
    <location>
        <begin position="670"/>
        <end position="688"/>
    </location>
</feature>
<evidence type="ECO:0000256" key="3">
    <source>
        <dbReference type="ARBA" id="ARBA00008695"/>
    </source>
</evidence>
<evidence type="ECO:0000256" key="8">
    <source>
        <dbReference type="ARBA" id="ARBA00022989"/>
    </source>
</evidence>
<evidence type="ECO:0000256" key="5">
    <source>
        <dbReference type="ARBA" id="ARBA00022679"/>
    </source>
</evidence>
<accession>A0ABM0M2A0</accession>
<proteinExistence type="inferred from homology"/>
<feature type="transmembrane region" description="Helical" evidence="11">
    <location>
        <begin position="819"/>
        <end position="843"/>
    </location>
</feature>
<feature type="transmembrane region" description="Helical" evidence="11">
    <location>
        <begin position="513"/>
        <end position="535"/>
    </location>
</feature>
<keyword evidence="4" id="KW-0337">GPI-anchor biosynthesis</keyword>
<keyword evidence="10" id="KW-0325">Glycoprotein</keyword>
<feature type="transmembrane region" description="Helical" evidence="11">
    <location>
        <begin position="700"/>
        <end position="721"/>
    </location>
</feature>
<organism evidence="13 14">
    <name type="scientific">Saccoglossus kowalevskii</name>
    <name type="common">Acorn worm</name>
    <dbReference type="NCBI Taxonomy" id="10224"/>
    <lineage>
        <taxon>Eukaryota</taxon>
        <taxon>Metazoa</taxon>
        <taxon>Hemichordata</taxon>
        <taxon>Enteropneusta</taxon>
        <taxon>Harrimaniidae</taxon>
        <taxon>Saccoglossus</taxon>
    </lineage>
</organism>
<evidence type="ECO:0000313" key="14">
    <source>
        <dbReference type="RefSeq" id="XP_006814141.1"/>
    </source>
</evidence>
<comment type="pathway">
    <text evidence="2">Glycolipid biosynthesis; glycosylphosphatidylinositol-anchor biosynthesis.</text>
</comment>
<feature type="transmembrane region" description="Helical" evidence="11">
    <location>
        <begin position="487"/>
        <end position="507"/>
    </location>
</feature>
<comment type="subcellular location">
    <subcellularLocation>
        <location evidence="1">Endoplasmic reticulum membrane</location>
        <topology evidence="1">Multi-pass membrane protein</topology>
    </subcellularLocation>
</comment>
<evidence type="ECO:0000259" key="12">
    <source>
        <dbReference type="Pfam" id="PF19316"/>
    </source>
</evidence>
<feature type="transmembrane region" description="Helical" evidence="11">
    <location>
        <begin position="1042"/>
        <end position="1061"/>
    </location>
</feature>
<dbReference type="PANTHER" id="PTHR23071:SF1">
    <property type="entry name" value="GPI ETHANOLAMINE PHOSPHATE TRANSFERASE 3"/>
    <property type="match status" value="1"/>
</dbReference>
<evidence type="ECO:0000256" key="4">
    <source>
        <dbReference type="ARBA" id="ARBA00022502"/>
    </source>
</evidence>
<keyword evidence="5" id="KW-0808">Transferase</keyword>
<keyword evidence="13" id="KW-1185">Reference proteome</keyword>
<feature type="transmembrane region" description="Helical" evidence="11">
    <location>
        <begin position="891"/>
        <end position="912"/>
    </location>
</feature>
<dbReference type="PANTHER" id="PTHR23071">
    <property type="entry name" value="PHOSPHATIDYLINOSITOL GLYCAN"/>
    <property type="match status" value="1"/>
</dbReference>
<evidence type="ECO:0000256" key="1">
    <source>
        <dbReference type="ARBA" id="ARBA00004477"/>
    </source>
</evidence>
<feature type="transmembrane region" description="Helical" evidence="11">
    <location>
        <begin position="7"/>
        <end position="30"/>
    </location>
</feature>
<keyword evidence="8 11" id="KW-1133">Transmembrane helix</keyword>
<evidence type="ECO:0000256" key="11">
    <source>
        <dbReference type="SAM" id="Phobius"/>
    </source>
</evidence>
<dbReference type="InterPro" id="IPR002591">
    <property type="entry name" value="Phosphodiest/P_Trfase"/>
</dbReference>
<dbReference type="SUPFAM" id="SSF53649">
    <property type="entry name" value="Alkaline phosphatase-like"/>
    <property type="match status" value="1"/>
</dbReference>
<sequence length="1079" mass="122177">MRSHNTQLFLMVWIFTLYVTAIVLFTKGFLLKRLEIPQKSTCSDFQADGKFDQHGDFSQGCWTQRRFKQAVLLVIDALRFDFAVPDSKSDTAFQNRLPFLSRLLVEKPLHSRLYEFLADPPTTTMQRLKGLTTGSLPTFVDAGSNFASSEIVEDNFISQLTGLGGSITFMGDDTWESLFIGKFKKAFPYPSFNVKDLHTVDNGVIEHLIPEIINNDWHLLIAHFLGVDHCGHRFGPYHSAMSEKLSQMNDVIRSVVETISNETVLFIFGDHGMTSTGDHGGDSADELSAALFVYSPSQLMHPDTVLLNPLQKNYKTLSQVDLVPTLSLLLGTPIPFSNLGSVMTDLFTFEDKSPSSSYSVAVLKSIEALRLNSYQVKRYIDEYSRVSDEFPHQRATDLQSKLDAAERLLSEGNYEQLSHIQNLYIDYLNGVKHMCQRIWAKFDLVLITCGILMMVIAITSSVALVLCLNTTMAVPQISLTLNGHLKLIIKSGIFGLAFGIFAVLLHTPLRSNWATILFFLFALISSLTFLCKFFLLDKSCKFKQVSWESFMATVLMLFYAVAMTSNSYVVREDDVCVFLIHTLLLTVFLLNVKYTRTKRKSTRKWDLGVWLTQPLSRVMFIILIISAAVRLSAHFRVCREEQYPACESSAFAQSLSSLPPAQIVFKNMRYFLSLACVSVLPLGLRFWMSHYGNLNGSSAAVTYAIYGLPLAAVCASFYWALQALPDKTVDSLPVWQQVLLPRIVYSVFAVGIIIVLWKPLTVYVIHRGEKKRNSNSESASLEIHQDEEHEVVKKVFKKMKSNWKKPSNDFSSDSSVPMVYGLATVYSASYLLLVTIFILVLTILLGDGFAPAMLLLSVQMFFLLELYAVISHVKFRDSGSSKVDKFHDIPWSIVALWALMASQYFFATGHQATVPSIRFESAFVGFHGDFPFYLYFVAALMIGLNTYAGPVIFTVSLPLIIFWPYSRGTLSQQDGSNRANDKGEFLLHENEEKFSVICFRLFMMYTIFLAVRFLGTMVSAGIHRRHLMVWKIFAPRFVFEGVSFLLTMTIIFIIYLILLRLDKVLKNWFDQLVIKCHEQ</sequence>
<feature type="transmembrane region" description="Helical" evidence="11">
    <location>
        <begin position="849"/>
        <end position="870"/>
    </location>
</feature>
<dbReference type="Gene3D" id="3.40.720.10">
    <property type="entry name" value="Alkaline Phosphatase, subunit A"/>
    <property type="match status" value="1"/>
</dbReference>
<evidence type="ECO:0000256" key="7">
    <source>
        <dbReference type="ARBA" id="ARBA00022824"/>
    </source>
</evidence>
<dbReference type="InterPro" id="IPR017850">
    <property type="entry name" value="Alkaline_phosphatase_core_sf"/>
</dbReference>
<dbReference type="Proteomes" id="UP000694865">
    <property type="component" value="Unplaced"/>
</dbReference>
<keyword evidence="7" id="KW-0256">Endoplasmic reticulum</keyword>
<evidence type="ECO:0000256" key="6">
    <source>
        <dbReference type="ARBA" id="ARBA00022692"/>
    </source>
</evidence>
<feature type="transmembrane region" description="Helical" evidence="11">
    <location>
        <begin position="743"/>
        <end position="765"/>
    </location>
</feature>
<gene>
    <name evidence="14" type="primary">LOC100378806</name>
</gene>
<reference evidence="14" key="1">
    <citation type="submission" date="2025-08" db="UniProtKB">
        <authorList>
            <consortium name="RefSeq"/>
        </authorList>
    </citation>
    <scope>IDENTIFICATION</scope>
    <source>
        <tissue evidence="14">Testes</tissue>
    </source>
</reference>
<dbReference type="CDD" id="cd16023">
    <property type="entry name" value="GPI_EPT_3"/>
    <property type="match status" value="1"/>
</dbReference>
<feature type="transmembrane region" description="Helical" evidence="11">
    <location>
        <begin position="932"/>
        <end position="963"/>
    </location>
</feature>
<feature type="transmembrane region" description="Helical" evidence="11">
    <location>
        <begin position="444"/>
        <end position="466"/>
    </location>
</feature>
<dbReference type="GeneID" id="100378806"/>
<dbReference type="Pfam" id="PF19316">
    <property type="entry name" value="PIGO_PIGG"/>
    <property type="match status" value="1"/>
</dbReference>
<dbReference type="RefSeq" id="XP_006814141.1">
    <property type="nucleotide sequence ID" value="XM_006814078.1"/>
</dbReference>
<feature type="transmembrane region" description="Helical" evidence="11">
    <location>
        <begin position="615"/>
        <end position="633"/>
    </location>
</feature>
<feature type="domain" description="GPI ethanolamine phosphate transferase 2 C-terminal" evidence="12">
    <location>
        <begin position="898"/>
        <end position="1040"/>
    </location>
</feature>
<evidence type="ECO:0000256" key="9">
    <source>
        <dbReference type="ARBA" id="ARBA00023136"/>
    </source>
</evidence>
<feature type="transmembrane region" description="Helical" evidence="11">
    <location>
        <begin position="1002"/>
        <end position="1022"/>
    </location>
</feature>